<reference evidence="5 6" key="1">
    <citation type="submission" date="2019-11" db="EMBL/GenBank/DDBJ databases">
        <title>Draft Genome Sequence of Plant Growth-Promoting Rhizosphere-Associated Bacteria.</title>
        <authorList>
            <person name="Vasilyev I.Y."/>
            <person name="Radchenko V."/>
            <person name="Ilnitskaya E.V."/>
        </authorList>
    </citation>
    <scope>NUCLEOTIDE SEQUENCE [LARGE SCALE GENOMIC DNA]</scope>
    <source>
        <strain evidence="5 6">VRA_07sq_f</strain>
    </source>
</reference>
<evidence type="ECO:0000256" key="1">
    <source>
        <dbReference type="ARBA" id="ARBA00022741"/>
    </source>
</evidence>
<organism evidence="5 6">
    <name type="scientific">Lentilactobacillus parabuchneri</name>
    <dbReference type="NCBI Taxonomy" id="152331"/>
    <lineage>
        <taxon>Bacteria</taxon>
        <taxon>Bacillati</taxon>
        <taxon>Bacillota</taxon>
        <taxon>Bacilli</taxon>
        <taxon>Lactobacillales</taxon>
        <taxon>Lactobacillaceae</taxon>
        <taxon>Lentilactobacillus</taxon>
    </lineage>
</organism>
<gene>
    <name evidence="5" type="ORF">GKC44_00495</name>
</gene>
<dbReference type="InterPro" id="IPR027417">
    <property type="entry name" value="P-loop_NTPase"/>
</dbReference>
<evidence type="ECO:0000256" key="3">
    <source>
        <dbReference type="ARBA" id="ARBA00022840"/>
    </source>
</evidence>
<dbReference type="SUPFAM" id="SSF52540">
    <property type="entry name" value="P-loop containing nucleoside triphosphate hydrolases"/>
    <property type="match status" value="1"/>
</dbReference>
<dbReference type="InterPro" id="IPR054468">
    <property type="entry name" value="NrSPol-like_HBD"/>
</dbReference>
<keyword evidence="1" id="KW-0547">Nucleotide-binding</keyword>
<name>A0A844EK43_9LACO</name>
<dbReference type="PANTHER" id="PTHR35372">
    <property type="entry name" value="ATP BINDING PROTEIN-RELATED"/>
    <property type="match status" value="1"/>
</dbReference>
<evidence type="ECO:0000313" key="5">
    <source>
        <dbReference type="EMBL" id="MSE19763.1"/>
    </source>
</evidence>
<sequence>MYGQIPAELKQLKRWGVYKKIWKPERKKFTKIPINPMTGNGGKTNDESTWTDFKTALAAVSRLNLDGLAFYFKPPYIGIDVDNVADDIEEFTHGDTDNIVSDFMKHTNSYSEISLSGKGLHIIVKGTINGEKRRHKNCEMYEDGRFFAMTGNFFGNPDNNLIREVNVDYLYKKYIEPESKVVDLFHPSTVKANDLATNDIIKAAATSRSGERFQRLYRGEWEGLYSSQSEADMSFANDLAFWTAKDFGKMDEIFRSSGLMRDKYDEKHGKTTYGVGLLNKAIADTSRTYQPKEQQKDDFYLSIPGVNQSRQKKRDKFYSYDDTGNAERFYDKFYKIAKYDTINRRFMYFDGQVWNEDKKYTVAKLFNRIVEELPKEPLHIVPGEEDEKAAKEARGKFIKRSRQNAGKTSALNEIKKLIPATPDEFDTELNTVNTPSGYVDLSNGELHETTYKDMFTKITAAEYSPTAEAPRWQEFLQQIFQADETLIKFVQKLFGYTLTGTMSEQNFIILHGKGGNTNGANGKSVFVETLREILNSYAVTINPEILLVNKFGGTDSTTMSELSLMKGARMIATSETESDVRLSEALIKRMTGGEAITAKKLYAEPFTFMPTGTIWMSTNNKPIVRGTDHGIWRRLIFIPFLAQIPENKKDIHLKDKLMREKSGILNWAVDGALMWQREGLKPPAIVQAENNEYREEMDTVGQFLSEVADFGGSYRSSFTDIAETWDTWEKIHGSGMSKNKLNRELGNRYSRFRTKGERGFIGFKIKENIQNKQFNF</sequence>
<dbReference type="Pfam" id="PF08706">
    <property type="entry name" value="D5_N"/>
    <property type="match status" value="1"/>
</dbReference>
<dbReference type="Gene3D" id="3.40.50.300">
    <property type="entry name" value="P-loop containing nucleotide triphosphate hydrolases"/>
    <property type="match status" value="1"/>
</dbReference>
<evidence type="ECO:0000256" key="2">
    <source>
        <dbReference type="ARBA" id="ARBA00022801"/>
    </source>
</evidence>
<dbReference type="EMBL" id="WKKY01000002">
    <property type="protein sequence ID" value="MSE19763.1"/>
    <property type="molecule type" value="Genomic_DNA"/>
</dbReference>
<dbReference type="SMART" id="SM00885">
    <property type="entry name" value="D5_N"/>
    <property type="match status" value="1"/>
</dbReference>
<dbReference type="InterPro" id="IPR045455">
    <property type="entry name" value="NrS-1_pol-like_helicase"/>
</dbReference>
<dbReference type="InterPro" id="IPR014015">
    <property type="entry name" value="Helicase_SF3_DNA-vir"/>
</dbReference>
<protein>
    <submittedName>
        <fullName evidence="5">DNA primase</fullName>
    </submittedName>
</protein>
<proteinExistence type="predicted"/>
<dbReference type="InterPro" id="IPR006500">
    <property type="entry name" value="Helicase_put_C_phage/plasmid"/>
</dbReference>
<evidence type="ECO:0000313" key="6">
    <source>
        <dbReference type="Proteomes" id="UP000491237"/>
    </source>
</evidence>
<dbReference type="InterPro" id="IPR014818">
    <property type="entry name" value="Phage/plasmid_primase_P4_C"/>
</dbReference>
<dbReference type="InterPro" id="IPR051620">
    <property type="entry name" value="ORF904-like_C"/>
</dbReference>
<feature type="domain" description="SF3 helicase" evidence="4">
    <location>
        <begin position="485"/>
        <end position="653"/>
    </location>
</feature>
<keyword evidence="2" id="KW-0378">Hydrolase</keyword>
<evidence type="ECO:0000259" key="4">
    <source>
        <dbReference type="PROSITE" id="PS51206"/>
    </source>
</evidence>
<dbReference type="Pfam" id="PF22763">
    <property type="entry name" value="NrS1-1_pol-like_HBD"/>
    <property type="match status" value="1"/>
</dbReference>
<dbReference type="PROSITE" id="PS51206">
    <property type="entry name" value="SF3_HELICASE_1"/>
    <property type="match status" value="1"/>
</dbReference>
<comment type="caution">
    <text evidence="5">The sequence shown here is derived from an EMBL/GenBank/DDBJ whole genome shotgun (WGS) entry which is preliminary data.</text>
</comment>
<dbReference type="GO" id="GO:0016787">
    <property type="term" value="F:hydrolase activity"/>
    <property type="evidence" value="ECO:0007669"/>
    <property type="project" value="UniProtKB-KW"/>
</dbReference>
<dbReference type="Pfam" id="PF19263">
    <property type="entry name" value="DUF5906"/>
    <property type="match status" value="1"/>
</dbReference>
<dbReference type="AlphaFoldDB" id="A0A844EK43"/>
<dbReference type="GO" id="GO:0005524">
    <property type="term" value="F:ATP binding"/>
    <property type="evidence" value="ECO:0007669"/>
    <property type="project" value="UniProtKB-KW"/>
</dbReference>
<dbReference type="NCBIfam" id="TIGR01613">
    <property type="entry name" value="primase_Cterm"/>
    <property type="match status" value="1"/>
</dbReference>
<dbReference type="PANTHER" id="PTHR35372:SF2">
    <property type="entry name" value="SF3 HELICASE DOMAIN-CONTAINING PROTEIN"/>
    <property type="match status" value="1"/>
</dbReference>
<keyword evidence="3" id="KW-0067">ATP-binding</keyword>
<dbReference type="Proteomes" id="UP000491237">
    <property type="component" value="Unassembled WGS sequence"/>
</dbReference>
<accession>A0A844EK43</accession>